<gene>
    <name evidence="1" type="ORF">L201_005166</name>
</gene>
<sequence>MPSFLQRLAIQADLNFQENFKTLHPVHYQIFEILKKEIPFTIMQTCWQAYEDVVKILYKKIWFNGKNYDSITGGANIEVKYWWYREKQKELDCSRQELEVQNLWDEDSPDLKNKALPHTTFLSFQDDICVTQFLKDSIPYDHCGCCEDYNEYVFKRTIFPNITHLHLGSSVVYESAAIKIHSHFDQPLEYSTRMDEFFEVFLEDRKPLTICINLPEDSEFEDFELVPNNESHDYNGDWTLENGINGVLSEIARYGCIKHIIIHLQYGQVDHIYSDLRKITKQADLTFYTEKHQNKGVSGTTILESIWDHFQNLPDLHENDIEDLPVKYSVPSFKNHKKIMKSFPKKIPLEDRDLFSMFLRRVEIRSGTQQAQKISINGNNYNSITGGVNIKVEDYWYLDQKDLTELDEEPIPDLDIAWEEDLPDLKNEALSHTKFVSFQDSLGAIQFMQDVQYQQCECQHCDQAKCYIFTAPLFPNILHLHLGQSLVGELATLAVCGDPNSWYPLPHNHRLQEFLKVIFQDREPNTVCLDWPINWDREDFEDYEPEDADDLSIDWAIENGMRDVLVEIAKHDFIKHINIHLPSGKIEHIFSELEAITNYSDLTLSIELTPAKSTNTTSSLEKTWQHFASLLEDHDYQVESIPINYSIPSFPHHGHTMKALKIKVGTKDQELFASFQERLEIRNKPCKCRTR</sequence>
<accession>A0AAX4JZD4</accession>
<dbReference type="GeneID" id="91095836"/>
<organism evidence="1 2">
    <name type="scientific">Kwoniella dendrophila CBS 6074</name>
    <dbReference type="NCBI Taxonomy" id="1295534"/>
    <lineage>
        <taxon>Eukaryota</taxon>
        <taxon>Fungi</taxon>
        <taxon>Dikarya</taxon>
        <taxon>Basidiomycota</taxon>
        <taxon>Agaricomycotina</taxon>
        <taxon>Tremellomycetes</taxon>
        <taxon>Tremellales</taxon>
        <taxon>Cryptococcaceae</taxon>
        <taxon>Kwoniella</taxon>
    </lineage>
</organism>
<evidence type="ECO:0000313" key="2">
    <source>
        <dbReference type="Proteomes" id="UP001355207"/>
    </source>
</evidence>
<protein>
    <submittedName>
        <fullName evidence="1">Uncharacterized protein</fullName>
    </submittedName>
</protein>
<name>A0AAX4JZD4_9TREE</name>
<dbReference type="RefSeq" id="XP_066076996.1">
    <property type="nucleotide sequence ID" value="XM_066220899.1"/>
</dbReference>
<proteinExistence type="predicted"/>
<reference evidence="1 2" key="1">
    <citation type="submission" date="2024-01" db="EMBL/GenBank/DDBJ databases">
        <title>Comparative genomics of Cryptococcus and Kwoniella reveals pathogenesis evolution and contrasting modes of karyotype evolution via chromosome fusion or intercentromeric recombination.</title>
        <authorList>
            <person name="Coelho M.A."/>
            <person name="David-Palma M."/>
            <person name="Shea T."/>
            <person name="Bowers K."/>
            <person name="McGinley-Smith S."/>
            <person name="Mohammad A.W."/>
            <person name="Gnirke A."/>
            <person name="Yurkov A.M."/>
            <person name="Nowrousian M."/>
            <person name="Sun S."/>
            <person name="Cuomo C.A."/>
            <person name="Heitman J."/>
        </authorList>
    </citation>
    <scope>NUCLEOTIDE SEQUENCE [LARGE SCALE GENOMIC DNA]</scope>
    <source>
        <strain evidence="1 2">CBS 6074</strain>
    </source>
</reference>
<dbReference type="Proteomes" id="UP001355207">
    <property type="component" value="Chromosome 6"/>
</dbReference>
<dbReference type="EMBL" id="CP144103">
    <property type="protein sequence ID" value="WWC90233.1"/>
    <property type="molecule type" value="Genomic_DNA"/>
</dbReference>
<evidence type="ECO:0000313" key="1">
    <source>
        <dbReference type="EMBL" id="WWC90233.1"/>
    </source>
</evidence>
<keyword evidence="2" id="KW-1185">Reference proteome</keyword>
<dbReference type="AlphaFoldDB" id="A0AAX4JZD4"/>